<evidence type="ECO:0000256" key="11">
    <source>
        <dbReference type="ARBA" id="ARBA00022840"/>
    </source>
</evidence>
<keyword evidence="9 15" id="KW-0418">Kinase</keyword>
<keyword evidence="18" id="KW-1185">Reference proteome</keyword>
<dbReference type="GO" id="GO:0008531">
    <property type="term" value="F:riboflavin kinase activity"/>
    <property type="evidence" value="ECO:0007669"/>
    <property type="project" value="UniProtKB-UniRule"/>
</dbReference>
<comment type="pathway">
    <text evidence="2 15">Cofactor biosynthesis; FAD biosynthesis; FAD from FMN: step 1/1.</text>
</comment>
<dbReference type="FunFam" id="2.40.30.30:FF:000003">
    <property type="entry name" value="Riboflavin biosynthesis protein"/>
    <property type="match status" value="1"/>
</dbReference>
<dbReference type="Gene3D" id="2.40.30.30">
    <property type="entry name" value="Riboflavin kinase-like"/>
    <property type="match status" value="1"/>
</dbReference>
<dbReference type="STRING" id="880071.Fleli_0778"/>
<keyword evidence="7 15" id="KW-0548">Nucleotidyltransferase</keyword>
<evidence type="ECO:0000256" key="5">
    <source>
        <dbReference type="ARBA" id="ARBA00022643"/>
    </source>
</evidence>
<dbReference type="SUPFAM" id="SSF52374">
    <property type="entry name" value="Nucleotidylyl transferase"/>
    <property type="match status" value="1"/>
</dbReference>
<dbReference type="InterPro" id="IPR023468">
    <property type="entry name" value="Riboflavin_kinase"/>
</dbReference>
<evidence type="ECO:0000256" key="6">
    <source>
        <dbReference type="ARBA" id="ARBA00022679"/>
    </source>
</evidence>
<keyword evidence="10 15" id="KW-0274">FAD</keyword>
<dbReference type="InterPro" id="IPR014729">
    <property type="entry name" value="Rossmann-like_a/b/a_fold"/>
</dbReference>
<dbReference type="NCBIfam" id="NF004162">
    <property type="entry name" value="PRK05627.1-5"/>
    <property type="match status" value="1"/>
</dbReference>
<dbReference type="Gene3D" id="3.40.50.620">
    <property type="entry name" value="HUPs"/>
    <property type="match status" value="1"/>
</dbReference>
<organism evidence="17 18">
    <name type="scientific">Bernardetia litoralis (strain ATCC 23117 / DSM 6794 / NBRC 15988 / NCIMB 1366 / Fx l1 / Sio-4)</name>
    <name type="common">Flexibacter litoralis</name>
    <dbReference type="NCBI Taxonomy" id="880071"/>
    <lineage>
        <taxon>Bacteria</taxon>
        <taxon>Pseudomonadati</taxon>
        <taxon>Bacteroidota</taxon>
        <taxon>Cytophagia</taxon>
        <taxon>Cytophagales</taxon>
        <taxon>Bernardetiaceae</taxon>
        <taxon>Bernardetia</taxon>
    </lineage>
</organism>
<dbReference type="NCBIfam" id="NF004160">
    <property type="entry name" value="PRK05627.1-3"/>
    <property type="match status" value="1"/>
</dbReference>
<dbReference type="KEGG" id="fli:Fleli_0778"/>
<dbReference type="GO" id="GO:0009398">
    <property type="term" value="P:FMN biosynthetic process"/>
    <property type="evidence" value="ECO:0007669"/>
    <property type="project" value="UniProtKB-UniRule"/>
</dbReference>
<dbReference type="OrthoDB" id="9803667at2"/>
<comment type="function">
    <text evidence="1">Catalyzes the phosphorylation of riboflavin to FMN followed by the adenylation of FMN to FAD.</text>
</comment>
<dbReference type="InterPro" id="IPR015865">
    <property type="entry name" value="Riboflavin_kinase_bac/euk"/>
</dbReference>
<evidence type="ECO:0000256" key="1">
    <source>
        <dbReference type="ARBA" id="ARBA00002121"/>
    </source>
</evidence>
<dbReference type="GO" id="GO:0009231">
    <property type="term" value="P:riboflavin biosynthetic process"/>
    <property type="evidence" value="ECO:0007669"/>
    <property type="project" value="InterPro"/>
</dbReference>
<comment type="catalytic activity">
    <reaction evidence="14 15">
        <text>FMN + ATP + H(+) = FAD + diphosphate</text>
        <dbReference type="Rhea" id="RHEA:17237"/>
        <dbReference type="ChEBI" id="CHEBI:15378"/>
        <dbReference type="ChEBI" id="CHEBI:30616"/>
        <dbReference type="ChEBI" id="CHEBI:33019"/>
        <dbReference type="ChEBI" id="CHEBI:57692"/>
        <dbReference type="ChEBI" id="CHEBI:58210"/>
        <dbReference type="EC" id="2.7.7.2"/>
    </reaction>
</comment>
<evidence type="ECO:0000256" key="13">
    <source>
        <dbReference type="ARBA" id="ARBA00047880"/>
    </source>
</evidence>
<dbReference type="FunFam" id="3.40.50.620:FF:000021">
    <property type="entry name" value="Riboflavin biosynthesis protein"/>
    <property type="match status" value="1"/>
</dbReference>
<dbReference type="Pfam" id="PF06574">
    <property type="entry name" value="FAD_syn"/>
    <property type="match status" value="1"/>
</dbReference>
<accession>I4AH03</accession>
<dbReference type="PANTHER" id="PTHR22749">
    <property type="entry name" value="RIBOFLAVIN KINASE/FMN ADENYLYLTRANSFERASE"/>
    <property type="match status" value="1"/>
</dbReference>
<dbReference type="SUPFAM" id="SSF82114">
    <property type="entry name" value="Riboflavin kinase-like"/>
    <property type="match status" value="1"/>
</dbReference>
<dbReference type="PATRIC" id="fig|880071.3.peg.751"/>
<sequence length="311" mass="36069">MKIYRKVSEFPELQHTILTSGTFDGVHLGHQKIIQRLVDLKKRTPNAQTVVLTYHPHPRLVLFPDQKDLKLLTSLEEKIVLLEDLGIDHLCVIPFTKKFAETSSEKFIKKIIQKKLQTRQFVIGYDHRFGKNREGGFEYLKENEDKFGFKVEEISRHDIEDNAISSTRIRKALFDGDIATTNELLGYEFSITGKVMKGKQIGRTIGYPTANLKLLDKHKIIPKQGVYAVRIFHKYEYYGGMLSIGTRPTVGKNLKQTIEVNIFDFDKDIYDKDLTLQFVKFLREEEKYNSLDELKAQLAKDKEESLEVLKV</sequence>
<evidence type="ECO:0000256" key="2">
    <source>
        <dbReference type="ARBA" id="ARBA00004726"/>
    </source>
</evidence>
<evidence type="ECO:0000256" key="15">
    <source>
        <dbReference type="PIRNR" id="PIRNR004491"/>
    </source>
</evidence>
<dbReference type="InterPro" id="IPR015864">
    <property type="entry name" value="FAD_synthase"/>
</dbReference>
<dbReference type="AlphaFoldDB" id="I4AH03"/>
<evidence type="ECO:0000256" key="3">
    <source>
        <dbReference type="ARBA" id="ARBA00005201"/>
    </source>
</evidence>
<proteinExistence type="inferred from homology"/>
<evidence type="ECO:0000313" key="18">
    <source>
        <dbReference type="Proteomes" id="UP000006054"/>
    </source>
</evidence>
<keyword evidence="8 15" id="KW-0547">Nucleotide-binding</keyword>
<dbReference type="UniPathway" id="UPA00277">
    <property type="reaction ID" value="UER00407"/>
</dbReference>
<gene>
    <name evidence="17" type="ordered locus">Fleli_0778</name>
</gene>
<keyword evidence="12" id="KW-0511">Multifunctional enzyme</keyword>
<keyword evidence="6 15" id="KW-0808">Transferase</keyword>
<dbReference type="EC" id="2.7.1.26" evidence="15"/>
<dbReference type="GO" id="GO:0005524">
    <property type="term" value="F:ATP binding"/>
    <property type="evidence" value="ECO:0007669"/>
    <property type="project" value="UniProtKB-UniRule"/>
</dbReference>
<dbReference type="HOGENOM" id="CLU_048437_0_2_10"/>
<evidence type="ECO:0000256" key="7">
    <source>
        <dbReference type="ARBA" id="ARBA00022695"/>
    </source>
</evidence>
<keyword evidence="4 15" id="KW-0285">Flavoprotein</keyword>
<dbReference type="InterPro" id="IPR023465">
    <property type="entry name" value="Riboflavin_kinase_dom_sf"/>
</dbReference>
<dbReference type="PANTHER" id="PTHR22749:SF6">
    <property type="entry name" value="RIBOFLAVIN KINASE"/>
    <property type="match status" value="1"/>
</dbReference>
<protein>
    <recommendedName>
        <fullName evidence="15">Riboflavin biosynthesis protein</fullName>
    </recommendedName>
    <domain>
        <recommendedName>
            <fullName evidence="15">Riboflavin kinase</fullName>
            <ecNumber evidence="15">2.7.1.26</ecNumber>
        </recommendedName>
        <alternativeName>
            <fullName evidence="15">Flavokinase</fullName>
        </alternativeName>
    </domain>
    <domain>
        <recommendedName>
            <fullName evidence="15">FMN adenylyltransferase</fullName>
            <ecNumber evidence="15">2.7.7.2</ecNumber>
        </recommendedName>
        <alternativeName>
            <fullName evidence="15">FAD pyrophosphorylase</fullName>
        </alternativeName>
        <alternativeName>
            <fullName evidence="15">FAD synthase</fullName>
        </alternativeName>
    </domain>
</protein>
<feature type="domain" description="Riboflavin kinase" evidence="16">
    <location>
        <begin position="184"/>
        <end position="310"/>
    </location>
</feature>
<dbReference type="UniPathway" id="UPA00276">
    <property type="reaction ID" value="UER00406"/>
</dbReference>
<evidence type="ECO:0000256" key="8">
    <source>
        <dbReference type="ARBA" id="ARBA00022741"/>
    </source>
</evidence>
<dbReference type="GO" id="GO:0003919">
    <property type="term" value="F:FMN adenylyltransferase activity"/>
    <property type="evidence" value="ECO:0007669"/>
    <property type="project" value="UniProtKB-UniRule"/>
</dbReference>
<dbReference type="GO" id="GO:0006747">
    <property type="term" value="P:FAD biosynthetic process"/>
    <property type="evidence" value="ECO:0007669"/>
    <property type="project" value="UniProtKB-UniRule"/>
</dbReference>
<evidence type="ECO:0000256" key="9">
    <source>
        <dbReference type="ARBA" id="ARBA00022777"/>
    </source>
</evidence>
<dbReference type="eggNOG" id="COG0196">
    <property type="taxonomic scope" value="Bacteria"/>
</dbReference>
<comment type="catalytic activity">
    <reaction evidence="13 15">
        <text>riboflavin + ATP = FMN + ADP + H(+)</text>
        <dbReference type="Rhea" id="RHEA:14357"/>
        <dbReference type="ChEBI" id="CHEBI:15378"/>
        <dbReference type="ChEBI" id="CHEBI:30616"/>
        <dbReference type="ChEBI" id="CHEBI:57986"/>
        <dbReference type="ChEBI" id="CHEBI:58210"/>
        <dbReference type="ChEBI" id="CHEBI:456216"/>
        <dbReference type="EC" id="2.7.1.26"/>
    </reaction>
</comment>
<dbReference type="SMART" id="SM00904">
    <property type="entry name" value="Flavokinase"/>
    <property type="match status" value="1"/>
</dbReference>
<dbReference type="EC" id="2.7.7.2" evidence="15"/>
<name>I4AH03_BERLS</name>
<keyword evidence="11 15" id="KW-0067">ATP-binding</keyword>
<comment type="similarity">
    <text evidence="15">Belongs to the ribF family.</text>
</comment>
<dbReference type="PIRSF" id="PIRSF004491">
    <property type="entry name" value="FAD_Synth"/>
    <property type="match status" value="1"/>
</dbReference>
<evidence type="ECO:0000256" key="12">
    <source>
        <dbReference type="ARBA" id="ARBA00023268"/>
    </source>
</evidence>
<evidence type="ECO:0000256" key="14">
    <source>
        <dbReference type="ARBA" id="ARBA00049494"/>
    </source>
</evidence>
<dbReference type="Proteomes" id="UP000006054">
    <property type="component" value="Chromosome"/>
</dbReference>
<keyword evidence="5 15" id="KW-0288">FMN</keyword>
<evidence type="ECO:0000259" key="16">
    <source>
        <dbReference type="SMART" id="SM00904"/>
    </source>
</evidence>
<dbReference type="Pfam" id="PF01687">
    <property type="entry name" value="Flavokinase"/>
    <property type="match status" value="1"/>
</dbReference>
<dbReference type="CDD" id="cd02064">
    <property type="entry name" value="FAD_synthetase_N"/>
    <property type="match status" value="1"/>
</dbReference>
<evidence type="ECO:0000256" key="10">
    <source>
        <dbReference type="ARBA" id="ARBA00022827"/>
    </source>
</evidence>
<dbReference type="NCBIfam" id="TIGR00083">
    <property type="entry name" value="ribF"/>
    <property type="match status" value="1"/>
</dbReference>
<dbReference type="RefSeq" id="WP_014796696.1">
    <property type="nucleotide sequence ID" value="NC_018018.1"/>
</dbReference>
<evidence type="ECO:0000256" key="4">
    <source>
        <dbReference type="ARBA" id="ARBA00022630"/>
    </source>
</evidence>
<evidence type="ECO:0000313" key="17">
    <source>
        <dbReference type="EMBL" id="AFM03238.1"/>
    </source>
</evidence>
<reference evidence="18" key="1">
    <citation type="submission" date="2012-06" db="EMBL/GenBank/DDBJ databases">
        <title>The complete genome of Flexibacter litoralis DSM 6794.</title>
        <authorList>
            <person name="Lucas S."/>
            <person name="Copeland A."/>
            <person name="Lapidus A."/>
            <person name="Glavina del Rio T."/>
            <person name="Dalin E."/>
            <person name="Tice H."/>
            <person name="Bruce D."/>
            <person name="Goodwin L."/>
            <person name="Pitluck S."/>
            <person name="Peters L."/>
            <person name="Ovchinnikova G."/>
            <person name="Lu M."/>
            <person name="Kyrpides N."/>
            <person name="Mavromatis K."/>
            <person name="Ivanova N."/>
            <person name="Brettin T."/>
            <person name="Detter J.C."/>
            <person name="Han C."/>
            <person name="Larimer F."/>
            <person name="Land M."/>
            <person name="Hauser L."/>
            <person name="Markowitz V."/>
            <person name="Cheng J.-F."/>
            <person name="Hugenholtz P."/>
            <person name="Woyke T."/>
            <person name="Wu D."/>
            <person name="Spring S."/>
            <person name="Lang E."/>
            <person name="Kopitz M."/>
            <person name="Brambilla E."/>
            <person name="Klenk H.-P."/>
            <person name="Eisen J.A."/>
        </authorList>
    </citation>
    <scope>NUCLEOTIDE SEQUENCE [LARGE SCALE GENOMIC DNA]</scope>
    <source>
        <strain evidence="18">ATCC 23117 / DSM 6794 / NBRC 15988 / NCIMB 1366 / Sio-4</strain>
    </source>
</reference>
<dbReference type="InterPro" id="IPR002606">
    <property type="entry name" value="Riboflavin_kinase_bac"/>
</dbReference>
<dbReference type="EMBL" id="CP003345">
    <property type="protein sequence ID" value="AFM03238.1"/>
    <property type="molecule type" value="Genomic_DNA"/>
</dbReference>
<comment type="pathway">
    <text evidence="3 15">Cofactor biosynthesis; FMN biosynthesis; FMN from riboflavin (ATP route): step 1/1.</text>
</comment>